<dbReference type="Proteomes" id="UP000291116">
    <property type="component" value="Unassembled WGS sequence"/>
</dbReference>
<evidence type="ECO:0000256" key="1">
    <source>
        <dbReference type="SAM" id="MobiDB-lite"/>
    </source>
</evidence>
<feature type="compositionally biased region" description="Basic and acidic residues" evidence="1">
    <location>
        <begin position="41"/>
        <end position="53"/>
    </location>
</feature>
<proteinExistence type="predicted"/>
<evidence type="ECO:0000313" key="2">
    <source>
        <dbReference type="EMBL" id="VEU43649.1"/>
    </source>
</evidence>
<accession>A0A448ZNN5</accession>
<feature type="compositionally biased region" description="Low complexity" evidence="1">
    <location>
        <begin position="65"/>
        <end position="82"/>
    </location>
</feature>
<sequence>MRIGNHHHHHHHHLSSSTAPGSMVAAVASSPALETVSYDFNRSRSSESTEAVHTHHKTEKAKAGASSSPAATPSPTPSAALVSPSVAPCAYADSRGVPVSPKKIPMTPPRDLSSPFRAFPPAPSGLPHQRGLAGAGAAAAAAAATGAATATAAVAVPPSPVRQPFLWCSEDSNATGERPARRPRSSPFLRPSTGSKHCHPKAGGNSSSSSHHTATGAFLSPIFRSKGLEEEAAAAATVAATPIEDDNDKGHALDLFAIRRCNAFDEDDASDDASDESGDPFGVELGLGHNFGVNFGFSGENHGNGYY</sequence>
<feature type="region of interest" description="Disordered" evidence="1">
    <location>
        <begin position="1"/>
        <end position="21"/>
    </location>
</feature>
<feature type="region of interest" description="Disordered" evidence="1">
    <location>
        <begin position="171"/>
        <end position="213"/>
    </location>
</feature>
<dbReference type="EMBL" id="CAACVS010000569">
    <property type="protein sequence ID" value="VEU43649.1"/>
    <property type="molecule type" value="Genomic_DNA"/>
</dbReference>
<organism evidence="2 3">
    <name type="scientific">Pseudo-nitzschia multistriata</name>
    <dbReference type="NCBI Taxonomy" id="183589"/>
    <lineage>
        <taxon>Eukaryota</taxon>
        <taxon>Sar</taxon>
        <taxon>Stramenopiles</taxon>
        <taxon>Ochrophyta</taxon>
        <taxon>Bacillariophyta</taxon>
        <taxon>Bacillariophyceae</taxon>
        <taxon>Bacillariophycidae</taxon>
        <taxon>Bacillariales</taxon>
        <taxon>Bacillariaceae</taxon>
        <taxon>Pseudo-nitzschia</taxon>
    </lineage>
</organism>
<name>A0A448ZNN5_9STRA</name>
<protein>
    <submittedName>
        <fullName evidence="2">Uncharacterized protein</fullName>
    </submittedName>
</protein>
<feature type="compositionally biased region" description="Basic residues" evidence="1">
    <location>
        <begin position="1"/>
        <end position="14"/>
    </location>
</feature>
<evidence type="ECO:0000313" key="3">
    <source>
        <dbReference type="Proteomes" id="UP000291116"/>
    </source>
</evidence>
<gene>
    <name evidence="2" type="ORF">PSNMU_V1.4_AUG-EV-PASAV3_0106960</name>
</gene>
<keyword evidence="3" id="KW-1185">Reference proteome</keyword>
<reference evidence="2 3" key="1">
    <citation type="submission" date="2019-01" db="EMBL/GenBank/DDBJ databases">
        <authorList>
            <person name="Ferrante I. M."/>
        </authorList>
    </citation>
    <scope>NUCLEOTIDE SEQUENCE [LARGE SCALE GENOMIC DNA]</scope>
    <source>
        <strain evidence="2 3">B856</strain>
    </source>
</reference>
<dbReference type="AlphaFoldDB" id="A0A448ZNN5"/>
<feature type="region of interest" description="Disordered" evidence="1">
    <location>
        <begin position="39"/>
        <end position="82"/>
    </location>
</feature>